<dbReference type="RefSeq" id="WP_256116917.1">
    <property type="nucleotide sequence ID" value="NZ_WHSB02000003.1"/>
</dbReference>
<keyword evidence="1" id="KW-0812">Transmembrane</keyword>
<feature type="transmembrane region" description="Helical" evidence="1">
    <location>
        <begin position="117"/>
        <end position="137"/>
    </location>
</feature>
<proteinExistence type="predicted"/>
<reference evidence="2" key="1">
    <citation type="submission" date="2021-07" db="EMBL/GenBank/DDBJ databases">
        <title>Shinella sp. nov., a novel member of the genus Shinella from water.</title>
        <authorList>
            <person name="Deng Y."/>
        </authorList>
    </citation>
    <scope>NUCLEOTIDE SEQUENCE</scope>
    <source>
        <strain evidence="2">CPCC 100929</strain>
    </source>
</reference>
<name>A0ABT1R617_9HYPH</name>
<evidence type="ECO:0000313" key="2">
    <source>
        <dbReference type="EMBL" id="MCQ4630618.1"/>
    </source>
</evidence>
<keyword evidence="1" id="KW-0472">Membrane</keyword>
<evidence type="ECO:0000256" key="1">
    <source>
        <dbReference type="SAM" id="Phobius"/>
    </source>
</evidence>
<keyword evidence="3" id="KW-1185">Reference proteome</keyword>
<organism evidence="2 3">
    <name type="scientific">Shinella lacus</name>
    <dbReference type="NCBI Taxonomy" id="2654216"/>
    <lineage>
        <taxon>Bacteria</taxon>
        <taxon>Pseudomonadati</taxon>
        <taxon>Pseudomonadota</taxon>
        <taxon>Alphaproteobacteria</taxon>
        <taxon>Hyphomicrobiales</taxon>
        <taxon>Rhizobiaceae</taxon>
        <taxon>Shinella</taxon>
    </lineage>
</organism>
<feature type="transmembrane region" description="Helical" evidence="1">
    <location>
        <begin position="20"/>
        <end position="40"/>
    </location>
</feature>
<sequence>MTEWSVLTADATRRLRRNGFIGGAVALLILAIAPPTAGAHGFAAPLAWWLLLAFCLMPLALSVHLLFDAALFRLAGSHDEEAVGLSAVDDVLARMGLRARDGAPAPLATRLAGCRRLLWLQRTSLLIAVALYAILLIDATDGACLC</sequence>
<keyword evidence="1" id="KW-1133">Transmembrane helix</keyword>
<dbReference type="Proteomes" id="UP000996601">
    <property type="component" value="Unassembled WGS sequence"/>
</dbReference>
<dbReference type="EMBL" id="WHSB02000003">
    <property type="protein sequence ID" value="MCQ4630618.1"/>
    <property type="molecule type" value="Genomic_DNA"/>
</dbReference>
<gene>
    <name evidence="2" type="ORF">GB927_011250</name>
</gene>
<feature type="transmembrane region" description="Helical" evidence="1">
    <location>
        <begin position="46"/>
        <end position="67"/>
    </location>
</feature>
<protein>
    <submittedName>
        <fullName evidence="2">Uncharacterized protein</fullName>
    </submittedName>
</protein>
<accession>A0ABT1R617</accession>
<comment type="caution">
    <text evidence="2">The sequence shown here is derived from an EMBL/GenBank/DDBJ whole genome shotgun (WGS) entry which is preliminary data.</text>
</comment>
<evidence type="ECO:0000313" key="3">
    <source>
        <dbReference type="Proteomes" id="UP000996601"/>
    </source>
</evidence>